<evidence type="ECO:0000256" key="2">
    <source>
        <dbReference type="ARBA" id="ARBA00004170"/>
    </source>
</evidence>
<keyword evidence="11" id="KW-0175">Coiled coil</keyword>
<comment type="subcellular location">
    <subcellularLocation>
        <location evidence="10">Cell membrane</location>
        <topology evidence="10">Peripheral membrane protein</topology>
    </subcellularLocation>
    <subcellularLocation>
        <location evidence="2">Membrane</location>
        <topology evidence="2">Peripheral membrane protein</topology>
    </subcellularLocation>
</comment>
<dbReference type="SUPFAM" id="SSF52943">
    <property type="entry name" value="ATP synthase (F1-ATPase), gamma subunit"/>
    <property type="match status" value="1"/>
</dbReference>
<evidence type="ECO:0000256" key="6">
    <source>
        <dbReference type="ARBA" id="ARBA00023065"/>
    </source>
</evidence>
<dbReference type="HAMAP" id="MF_00815">
    <property type="entry name" value="ATP_synth_gamma_bact"/>
    <property type="match status" value="1"/>
</dbReference>
<evidence type="ECO:0000256" key="7">
    <source>
        <dbReference type="ARBA" id="ARBA00023136"/>
    </source>
</evidence>
<keyword evidence="5 10" id="KW-0375">Hydrogen ion transport</keyword>
<comment type="function">
    <text evidence="1 10">Produces ATP from ADP in the presence of a proton gradient across the membrane. The gamma chain is believed to be important in regulating ATPase activity and the flow of protons through the CF(0) complex.</text>
</comment>
<dbReference type="PANTHER" id="PTHR11693:SF22">
    <property type="entry name" value="ATP SYNTHASE SUBUNIT GAMMA, MITOCHONDRIAL"/>
    <property type="match status" value="1"/>
</dbReference>
<keyword evidence="9 10" id="KW-0066">ATP synthesis</keyword>
<dbReference type="InterPro" id="IPR035968">
    <property type="entry name" value="ATP_synth_F1_ATPase_gsu"/>
</dbReference>
<dbReference type="Gene3D" id="3.40.1380.10">
    <property type="match status" value="1"/>
</dbReference>
<evidence type="ECO:0000256" key="4">
    <source>
        <dbReference type="ARBA" id="ARBA00022448"/>
    </source>
</evidence>
<dbReference type="PANTHER" id="PTHR11693">
    <property type="entry name" value="ATP SYNTHASE GAMMA CHAIN"/>
    <property type="match status" value="1"/>
</dbReference>
<evidence type="ECO:0000313" key="13">
    <source>
        <dbReference type="Proteomes" id="UP000635245"/>
    </source>
</evidence>
<dbReference type="NCBIfam" id="NF004145">
    <property type="entry name" value="PRK05621.1-2"/>
    <property type="match status" value="1"/>
</dbReference>
<accession>A0A934QT92</accession>
<evidence type="ECO:0000256" key="3">
    <source>
        <dbReference type="ARBA" id="ARBA00007681"/>
    </source>
</evidence>
<keyword evidence="8 10" id="KW-0139">CF(1)</keyword>
<dbReference type="GO" id="GO:0042777">
    <property type="term" value="P:proton motive force-driven plasma membrane ATP synthesis"/>
    <property type="evidence" value="ECO:0007669"/>
    <property type="project" value="UniProtKB-UniRule"/>
</dbReference>
<evidence type="ECO:0000256" key="1">
    <source>
        <dbReference type="ARBA" id="ARBA00003456"/>
    </source>
</evidence>
<keyword evidence="10" id="KW-1003">Cell membrane</keyword>
<dbReference type="GO" id="GO:0005886">
    <property type="term" value="C:plasma membrane"/>
    <property type="evidence" value="ECO:0007669"/>
    <property type="project" value="UniProtKB-SubCell"/>
</dbReference>
<dbReference type="NCBIfam" id="TIGR01146">
    <property type="entry name" value="ATPsyn_F1gamma"/>
    <property type="match status" value="1"/>
</dbReference>
<dbReference type="GO" id="GO:0045259">
    <property type="term" value="C:proton-transporting ATP synthase complex"/>
    <property type="evidence" value="ECO:0007669"/>
    <property type="project" value="UniProtKB-KW"/>
</dbReference>
<keyword evidence="7 10" id="KW-0472">Membrane</keyword>
<organism evidence="12 13">
    <name type="scientific">Prauserella cavernicola</name>
    <dbReference type="NCBI Taxonomy" id="2800127"/>
    <lineage>
        <taxon>Bacteria</taxon>
        <taxon>Bacillati</taxon>
        <taxon>Actinomycetota</taxon>
        <taxon>Actinomycetes</taxon>
        <taxon>Pseudonocardiales</taxon>
        <taxon>Pseudonocardiaceae</taxon>
        <taxon>Prauserella</taxon>
    </lineage>
</organism>
<comment type="caution">
    <text evidence="12">The sequence shown here is derived from an EMBL/GenBank/DDBJ whole genome shotgun (WGS) entry which is preliminary data.</text>
</comment>
<dbReference type="Proteomes" id="UP000635245">
    <property type="component" value="Unassembled WGS sequence"/>
</dbReference>
<keyword evidence="6 10" id="KW-0406">Ion transport</keyword>
<feature type="coiled-coil region" evidence="11">
    <location>
        <begin position="250"/>
        <end position="284"/>
    </location>
</feature>
<evidence type="ECO:0000256" key="10">
    <source>
        <dbReference type="HAMAP-Rule" id="MF_00815"/>
    </source>
</evidence>
<dbReference type="EMBL" id="JAENJH010000003">
    <property type="protein sequence ID" value="MBK1785838.1"/>
    <property type="molecule type" value="Genomic_DNA"/>
</dbReference>
<sequence>MAQLRELRSKIRSTKSIGKITKAMELIATSRITKAQARVQASRPYASEITNVLSALAGAAANLDHPLLVEREQPRRVAVLVVTSDKGLCGGYNANVLRATEELLSLLREQGKQPLLYVIGGKGVNYYRFREREVTDSWTGFSQQPRYENAATVGESLVKSFLAGADDQGDQPGEDGMLGVDELHIVYTEFRSMLTQTPVAKRMAPLEVEYTDEQPPSGLLPTYDFEPSAEKLLGALLPKYINTRIFAALLESAASELAAQRNAMKAASDNASELVETYTRLANQARQAQITQEISEIVGGVDALAAVGSDD</sequence>
<keyword evidence="13" id="KW-1185">Reference proteome</keyword>
<keyword evidence="4 10" id="KW-0813">Transport</keyword>
<protein>
    <recommendedName>
        <fullName evidence="10">ATP synthase gamma chain</fullName>
    </recommendedName>
    <alternativeName>
        <fullName evidence="10">ATP synthase F1 sector gamma subunit</fullName>
    </alternativeName>
    <alternativeName>
        <fullName evidence="10">F-ATPase gamma subunit</fullName>
    </alternativeName>
</protein>
<evidence type="ECO:0000313" key="12">
    <source>
        <dbReference type="EMBL" id="MBK1785838.1"/>
    </source>
</evidence>
<dbReference type="PRINTS" id="PR00126">
    <property type="entry name" value="ATPASEGAMMA"/>
</dbReference>
<comment type="subunit">
    <text evidence="10">F-type ATPases have 2 components, CF(1) - the catalytic core - and CF(0) - the membrane proton channel. CF(1) has five subunits: alpha(3), beta(3), gamma(1), delta(1), epsilon(1). CF(0) has three main subunits: a, b and c.</text>
</comment>
<evidence type="ECO:0000256" key="9">
    <source>
        <dbReference type="ARBA" id="ARBA00023310"/>
    </source>
</evidence>
<evidence type="ECO:0000256" key="5">
    <source>
        <dbReference type="ARBA" id="ARBA00022781"/>
    </source>
</evidence>
<dbReference type="GO" id="GO:0005524">
    <property type="term" value="F:ATP binding"/>
    <property type="evidence" value="ECO:0007669"/>
    <property type="project" value="UniProtKB-UniRule"/>
</dbReference>
<dbReference type="AlphaFoldDB" id="A0A934QT92"/>
<evidence type="ECO:0000256" key="11">
    <source>
        <dbReference type="SAM" id="Coils"/>
    </source>
</evidence>
<dbReference type="GO" id="GO:0046933">
    <property type="term" value="F:proton-transporting ATP synthase activity, rotational mechanism"/>
    <property type="evidence" value="ECO:0007669"/>
    <property type="project" value="UniProtKB-UniRule"/>
</dbReference>
<dbReference type="Pfam" id="PF00231">
    <property type="entry name" value="ATP-synt"/>
    <property type="match status" value="1"/>
</dbReference>
<reference evidence="12" key="1">
    <citation type="submission" date="2020-12" db="EMBL/GenBank/DDBJ databases">
        <title>Prauserella sp. ASG 168, a novel actinomycete isolated from cave rock.</title>
        <authorList>
            <person name="Suriyachadkun C."/>
        </authorList>
    </citation>
    <scope>NUCLEOTIDE SEQUENCE</scope>
    <source>
        <strain evidence="12">ASG 168</strain>
    </source>
</reference>
<dbReference type="RefSeq" id="WP_200318849.1">
    <property type="nucleotide sequence ID" value="NZ_JAENJH010000003.1"/>
</dbReference>
<dbReference type="Gene3D" id="1.10.287.80">
    <property type="entry name" value="ATP synthase, gamma subunit, helix hairpin domain"/>
    <property type="match status" value="1"/>
</dbReference>
<comment type="similarity">
    <text evidence="3 10">Belongs to the ATPase gamma chain family.</text>
</comment>
<proteinExistence type="inferred from homology"/>
<dbReference type="InterPro" id="IPR000131">
    <property type="entry name" value="ATP_synth_F1_gsu"/>
</dbReference>
<evidence type="ECO:0000256" key="8">
    <source>
        <dbReference type="ARBA" id="ARBA00023196"/>
    </source>
</evidence>
<gene>
    <name evidence="10" type="primary">atpG</name>
    <name evidence="12" type="ORF">JHE00_16015</name>
</gene>
<name>A0A934QT92_9PSEU</name>
<dbReference type="CDD" id="cd12151">
    <property type="entry name" value="F1-ATPase_gamma"/>
    <property type="match status" value="1"/>
</dbReference>